<evidence type="ECO:0000313" key="1">
    <source>
        <dbReference type="EMBL" id="JAH56269.1"/>
    </source>
</evidence>
<dbReference type="AlphaFoldDB" id="A0A0E9TRF3"/>
<accession>A0A0E9TRF3</accession>
<protein>
    <submittedName>
        <fullName evidence="1">Uncharacterized protein</fullName>
    </submittedName>
</protein>
<reference evidence="1" key="2">
    <citation type="journal article" date="2015" name="Fish Shellfish Immunol.">
        <title>Early steps in the European eel (Anguilla anguilla)-Vibrio vulnificus interaction in the gills: Role of the RtxA13 toxin.</title>
        <authorList>
            <person name="Callol A."/>
            <person name="Pajuelo D."/>
            <person name="Ebbesson L."/>
            <person name="Teles M."/>
            <person name="MacKenzie S."/>
            <person name="Amaro C."/>
        </authorList>
    </citation>
    <scope>NUCLEOTIDE SEQUENCE</scope>
</reference>
<dbReference type="EMBL" id="GBXM01052308">
    <property type="protein sequence ID" value="JAH56269.1"/>
    <property type="molecule type" value="Transcribed_RNA"/>
</dbReference>
<proteinExistence type="predicted"/>
<name>A0A0E9TRF3_ANGAN</name>
<reference evidence="1" key="1">
    <citation type="submission" date="2014-11" db="EMBL/GenBank/DDBJ databases">
        <authorList>
            <person name="Amaro Gonzalez C."/>
        </authorList>
    </citation>
    <scope>NUCLEOTIDE SEQUENCE</scope>
</reference>
<organism evidence="1">
    <name type="scientific">Anguilla anguilla</name>
    <name type="common">European freshwater eel</name>
    <name type="synonym">Muraena anguilla</name>
    <dbReference type="NCBI Taxonomy" id="7936"/>
    <lineage>
        <taxon>Eukaryota</taxon>
        <taxon>Metazoa</taxon>
        <taxon>Chordata</taxon>
        <taxon>Craniata</taxon>
        <taxon>Vertebrata</taxon>
        <taxon>Euteleostomi</taxon>
        <taxon>Actinopterygii</taxon>
        <taxon>Neopterygii</taxon>
        <taxon>Teleostei</taxon>
        <taxon>Anguilliformes</taxon>
        <taxon>Anguillidae</taxon>
        <taxon>Anguilla</taxon>
    </lineage>
</organism>
<sequence>MDAAGSKSTCFHVKYETENLKQNKTNKQTKTKTFRLRVATARL</sequence>